<dbReference type="AlphaFoldDB" id="A0A081BWA0"/>
<dbReference type="GO" id="GO:0051191">
    <property type="term" value="P:prosthetic group biosynthetic process"/>
    <property type="evidence" value="ECO:0007669"/>
    <property type="project" value="InterPro"/>
</dbReference>
<evidence type="ECO:0000256" key="3">
    <source>
        <dbReference type="ARBA" id="ARBA00022695"/>
    </source>
</evidence>
<keyword evidence="5 7" id="KW-0067">ATP-binding</keyword>
<dbReference type="PANTHER" id="PTHR30201">
    <property type="entry name" value="TRIPHOSPHORIBOSYL-DEPHOSPHO-COA SYNTHASE"/>
    <property type="match status" value="1"/>
</dbReference>
<dbReference type="HOGENOM" id="CLU_048409_1_0_0"/>
<dbReference type="HAMAP" id="MF_00397">
    <property type="entry name" value="CitG"/>
    <property type="match status" value="1"/>
</dbReference>
<keyword evidence="8" id="KW-0472">Membrane</keyword>
<dbReference type="Proteomes" id="UP000030661">
    <property type="component" value="Unassembled WGS sequence"/>
</dbReference>
<accession>A0A081BWA0</accession>
<dbReference type="Pfam" id="PF01874">
    <property type="entry name" value="CitG"/>
    <property type="match status" value="1"/>
</dbReference>
<evidence type="ECO:0000313" key="10">
    <source>
        <dbReference type="Proteomes" id="UP000030661"/>
    </source>
</evidence>
<comment type="similarity">
    <text evidence="7">Belongs to the CitG/MdcB family.</text>
</comment>
<keyword evidence="3" id="KW-0548">Nucleotidyltransferase</keyword>
<dbReference type="InterPro" id="IPR005551">
    <property type="entry name" value="CitX"/>
</dbReference>
<evidence type="ECO:0000256" key="2">
    <source>
        <dbReference type="ARBA" id="ARBA00022679"/>
    </source>
</evidence>
<dbReference type="Pfam" id="PF03802">
    <property type="entry name" value="CitX"/>
    <property type="match status" value="1"/>
</dbReference>
<keyword evidence="8" id="KW-0812">Transmembrane</keyword>
<keyword evidence="2 7" id="KW-0808">Transferase</keyword>
<dbReference type="InterPro" id="IPR002736">
    <property type="entry name" value="CitG"/>
</dbReference>
<evidence type="ECO:0000256" key="4">
    <source>
        <dbReference type="ARBA" id="ARBA00022741"/>
    </source>
</evidence>
<proteinExistence type="inferred from homology"/>
<dbReference type="eggNOG" id="COG3697">
    <property type="taxonomic scope" value="Bacteria"/>
</dbReference>
<keyword evidence="10" id="KW-1185">Reference proteome</keyword>
<dbReference type="GO" id="GO:0005524">
    <property type="term" value="F:ATP binding"/>
    <property type="evidence" value="ECO:0007669"/>
    <property type="project" value="UniProtKB-KW"/>
</dbReference>
<sequence>MLSTDLGNSILAAREKRAFLRRQCVAAGQGALSLSLNIPGAPKCAPLFSACFDSVLAELKRFLFAHRIMIEADREISVRDEAGDFYLAPLKTEPAFPAIKALCEHFEATHPLGRIIDVDLTDQQGNPVSSHKLKRCFLCDNPAIVCMREQTHSYQELRKHILAQIQQYLDEQRKQQMCKQLATLALKAMLYEIALSPKPGLVDRFDCGAHQDMDYFTFLNSSAALAGYFEEFALSGYTFQAEDLSDALPLIRQIGLAMETAMFRETNGVNTHKGLIFLFGLSIFAAAYLLAHHPVFQEQQCRKVIANICDNLVQQELCMFTNQEHTHGAFCFREYGELYGGARKEAQEGFPSVFEHGLLEFKAQLAAAGEPCSATQMNDALTSTLLRLMSVVNDTNILYRKNLHTLNTVKQMAQNVLDAEHHAEKSARYADLIAYCRREHVSPGGSADLLAVTVFFYFVEASFSLPAEQRFLKNIREKT</sequence>
<dbReference type="InterPro" id="IPR017551">
    <property type="entry name" value="TriPribosyl-deP-CoA_syn_CitG"/>
</dbReference>
<organism evidence="9">
    <name type="scientific">Vecturithrix granuli</name>
    <dbReference type="NCBI Taxonomy" id="1499967"/>
    <lineage>
        <taxon>Bacteria</taxon>
        <taxon>Candidatus Moduliflexota</taxon>
        <taxon>Candidatus Vecturitrichia</taxon>
        <taxon>Candidatus Vecturitrichales</taxon>
        <taxon>Candidatus Vecturitrichaceae</taxon>
        <taxon>Candidatus Vecturithrix</taxon>
    </lineage>
</organism>
<dbReference type="GO" id="GO:0046917">
    <property type="term" value="F:triphosphoribosyl-dephospho-CoA synthase activity"/>
    <property type="evidence" value="ECO:0007669"/>
    <property type="project" value="UniProtKB-UniRule"/>
</dbReference>
<gene>
    <name evidence="7" type="primary">citG</name>
    <name evidence="9" type="ORF">U27_03567</name>
</gene>
<dbReference type="PANTHER" id="PTHR30201:SF2">
    <property type="entry name" value="2-(5''-TRIPHOSPHORIBOSYL)-3'-DEPHOSPHOCOENZYME-A SYNTHASE"/>
    <property type="match status" value="1"/>
</dbReference>
<evidence type="ECO:0000256" key="6">
    <source>
        <dbReference type="ARBA" id="ARBA00048574"/>
    </source>
</evidence>
<reference evidence="9" key="1">
    <citation type="journal article" date="2015" name="PeerJ">
        <title>First genomic representation of candidate bacterial phylum KSB3 points to enhanced environmental sensing as a trigger of wastewater bulking.</title>
        <authorList>
            <person name="Sekiguchi Y."/>
            <person name="Ohashi A."/>
            <person name="Parks D.H."/>
            <person name="Yamauchi T."/>
            <person name="Tyson G.W."/>
            <person name="Hugenholtz P."/>
        </authorList>
    </citation>
    <scope>NUCLEOTIDE SEQUENCE [LARGE SCALE GENOMIC DNA]</scope>
</reference>
<evidence type="ECO:0000256" key="7">
    <source>
        <dbReference type="HAMAP-Rule" id="MF_00397"/>
    </source>
</evidence>
<evidence type="ECO:0000256" key="5">
    <source>
        <dbReference type="ARBA" id="ARBA00022840"/>
    </source>
</evidence>
<name>A0A081BWA0_VECG1</name>
<keyword evidence="4 7" id="KW-0547">Nucleotide-binding</keyword>
<protein>
    <recommendedName>
        <fullName evidence="7">Probable 2-(5''-triphosphoribosyl)-3'-dephosphocoenzyme-A synthase</fullName>
        <shortName evidence="7">2-(5''-triphosphoribosyl)-3'-dephospho-CoA synthase</shortName>
        <ecNumber evidence="7">2.4.2.52</ecNumber>
    </recommendedName>
</protein>
<dbReference type="eggNOG" id="COG1767">
    <property type="taxonomic scope" value="Bacteria"/>
</dbReference>
<comment type="catalytic activity">
    <reaction evidence="6">
        <text>apo-[citrate lyase ACP] + 2'-(5''-triphospho-alpha-D-ribosyl)-3'-dephospho-CoA = holo-[citrate lyase ACP] + diphosphate</text>
        <dbReference type="Rhea" id="RHEA:16333"/>
        <dbReference type="Rhea" id="RHEA-COMP:10157"/>
        <dbReference type="Rhea" id="RHEA-COMP:10158"/>
        <dbReference type="ChEBI" id="CHEBI:29999"/>
        <dbReference type="ChEBI" id="CHEBI:33019"/>
        <dbReference type="ChEBI" id="CHEBI:61378"/>
        <dbReference type="ChEBI" id="CHEBI:82683"/>
        <dbReference type="EC" id="2.7.7.61"/>
    </reaction>
</comment>
<dbReference type="GO" id="GO:0050519">
    <property type="term" value="F:holo-citrate lyase synthase activity"/>
    <property type="evidence" value="ECO:0007669"/>
    <property type="project" value="UniProtKB-EC"/>
</dbReference>
<dbReference type="Gene3D" id="1.10.4200.10">
    <property type="entry name" value="Triphosphoribosyl-dephospho-CoA protein"/>
    <property type="match status" value="2"/>
</dbReference>
<dbReference type="EC" id="2.4.2.52" evidence="7"/>
<dbReference type="EMBL" id="DF820465">
    <property type="protein sequence ID" value="GAK56605.1"/>
    <property type="molecule type" value="Genomic_DNA"/>
</dbReference>
<evidence type="ECO:0000256" key="8">
    <source>
        <dbReference type="SAM" id="Phobius"/>
    </source>
</evidence>
<dbReference type="NCBIfam" id="TIGR03125">
    <property type="entry name" value="citrate_citG"/>
    <property type="match status" value="1"/>
</dbReference>
<evidence type="ECO:0000256" key="1">
    <source>
        <dbReference type="ARBA" id="ARBA00001210"/>
    </source>
</evidence>
<feature type="transmembrane region" description="Helical" evidence="8">
    <location>
        <begin position="274"/>
        <end position="291"/>
    </location>
</feature>
<dbReference type="STRING" id="1499967.U27_03567"/>
<comment type="catalytic activity">
    <reaction evidence="1 7">
        <text>3'-dephospho-CoA + ATP = 2'-(5''-triphospho-alpha-D-ribosyl)-3'-dephospho-CoA + adenine</text>
        <dbReference type="Rhea" id="RHEA:15117"/>
        <dbReference type="ChEBI" id="CHEBI:16708"/>
        <dbReference type="ChEBI" id="CHEBI:30616"/>
        <dbReference type="ChEBI" id="CHEBI:57328"/>
        <dbReference type="ChEBI" id="CHEBI:61378"/>
        <dbReference type="EC" id="2.4.2.52"/>
    </reaction>
</comment>
<evidence type="ECO:0000313" key="9">
    <source>
        <dbReference type="EMBL" id="GAK56605.1"/>
    </source>
</evidence>
<keyword evidence="8" id="KW-1133">Transmembrane helix</keyword>